<organism evidence="1">
    <name type="scientific">Cladocopium goreaui</name>
    <dbReference type="NCBI Taxonomy" id="2562237"/>
    <lineage>
        <taxon>Eukaryota</taxon>
        <taxon>Sar</taxon>
        <taxon>Alveolata</taxon>
        <taxon>Dinophyceae</taxon>
        <taxon>Suessiales</taxon>
        <taxon>Symbiodiniaceae</taxon>
        <taxon>Cladocopium</taxon>
    </lineage>
</organism>
<dbReference type="EMBL" id="CAMXCT020001285">
    <property type="protein sequence ID" value="CAL1142014.1"/>
    <property type="molecule type" value="Genomic_DNA"/>
</dbReference>
<gene>
    <name evidence="1" type="ORF">C1SCF055_LOCUS15778</name>
</gene>
<reference evidence="2" key="2">
    <citation type="submission" date="2024-04" db="EMBL/GenBank/DDBJ databases">
        <authorList>
            <person name="Chen Y."/>
            <person name="Shah S."/>
            <person name="Dougan E. K."/>
            <person name="Thang M."/>
            <person name="Chan C."/>
        </authorList>
    </citation>
    <scope>NUCLEOTIDE SEQUENCE [LARGE SCALE GENOMIC DNA]</scope>
</reference>
<name>A0A9P1FT59_9DINO</name>
<feature type="non-terminal residue" evidence="1">
    <location>
        <position position="290"/>
    </location>
</feature>
<reference evidence="1" key="1">
    <citation type="submission" date="2022-10" db="EMBL/GenBank/DDBJ databases">
        <authorList>
            <person name="Chen Y."/>
            <person name="Dougan E. K."/>
            <person name="Chan C."/>
            <person name="Rhodes N."/>
            <person name="Thang M."/>
        </authorList>
    </citation>
    <scope>NUCLEOTIDE SEQUENCE</scope>
</reference>
<dbReference type="EMBL" id="CAMXCT030001285">
    <property type="protein sequence ID" value="CAL4775951.1"/>
    <property type="molecule type" value="Genomic_DNA"/>
</dbReference>
<proteinExistence type="predicted"/>
<evidence type="ECO:0000313" key="1">
    <source>
        <dbReference type="EMBL" id="CAI3988639.1"/>
    </source>
</evidence>
<evidence type="ECO:0000313" key="3">
    <source>
        <dbReference type="Proteomes" id="UP001152797"/>
    </source>
</evidence>
<accession>A0A9P1FT59</accession>
<protein>
    <submittedName>
        <fullName evidence="1">Uncharacterized protein</fullName>
    </submittedName>
</protein>
<sequence>MKRYPRKTSKGGFVDPVKTNVSRAMMSTENGLGPCTQVCCGAQADDSFSALAASKFHSDLLRAEFAAIREDIIFRKQFRRVVLKERFGSEDVLGFLKQKSATKLKSAGANTQAAAQTTKLQRLHKVVKDEHEERRRKAETCGMNLRRKADLAAIKAESQLPEALSIADLAEEHSGEAPLEDIDRMLKAPVDSFYSNCNMCRGQYIEHHHFYHQLCPRCAEHNWEKRNQKADMTGMVCVVTGGRVRIGYKIVLKLLRSGAFVLTTTRYPNDCAWRFSQEDDYEDWRHRLEV</sequence>
<dbReference type="InterPro" id="IPR036291">
    <property type="entry name" value="NAD(P)-bd_dom_sf"/>
</dbReference>
<evidence type="ECO:0000313" key="2">
    <source>
        <dbReference type="EMBL" id="CAL1142014.1"/>
    </source>
</evidence>
<dbReference type="SUPFAM" id="SSF51735">
    <property type="entry name" value="NAD(P)-binding Rossmann-fold domains"/>
    <property type="match status" value="1"/>
</dbReference>
<dbReference type="EMBL" id="CAMXCT010001285">
    <property type="protein sequence ID" value="CAI3988639.1"/>
    <property type="molecule type" value="Genomic_DNA"/>
</dbReference>
<comment type="caution">
    <text evidence="1">The sequence shown here is derived from an EMBL/GenBank/DDBJ whole genome shotgun (WGS) entry which is preliminary data.</text>
</comment>
<dbReference type="OrthoDB" id="444330at2759"/>
<dbReference type="AlphaFoldDB" id="A0A9P1FT59"/>
<keyword evidence="3" id="KW-1185">Reference proteome</keyword>
<dbReference type="Gene3D" id="3.40.50.720">
    <property type="entry name" value="NAD(P)-binding Rossmann-like Domain"/>
    <property type="match status" value="1"/>
</dbReference>
<dbReference type="Proteomes" id="UP001152797">
    <property type="component" value="Unassembled WGS sequence"/>
</dbReference>